<keyword evidence="1" id="KW-0812">Transmembrane</keyword>
<dbReference type="SUPFAM" id="SSF82866">
    <property type="entry name" value="Multidrug efflux transporter AcrB transmembrane domain"/>
    <property type="match status" value="2"/>
</dbReference>
<feature type="transmembrane region" description="Helical" evidence="1">
    <location>
        <begin position="385"/>
        <end position="407"/>
    </location>
</feature>
<dbReference type="Gene3D" id="3.30.70.1430">
    <property type="entry name" value="Multidrug efflux transporter AcrB pore domain"/>
    <property type="match status" value="2"/>
</dbReference>
<dbReference type="SUPFAM" id="SSF82714">
    <property type="entry name" value="Multidrug efflux transporter AcrB TolC docking domain, DN and DC subdomains"/>
    <property type="match status" value="1"/>
</dbReference>
<dbReference type="InterPro" id="IPR027463">
    <property type="entry name" value="AcrB_DN_DC_subdom"/>
</dbReference>
<dbReference type="Pfam" id="PF00873">
    <property type="entry name" value="ACR_tran"/>
    <property type="match status" value="2"/>
</dbReference>
<dbReference type="Gene3D" id="1.20.1640.10">
    <property type="entry name" value="Multidrug efflux transporter AcrB transmembrane domain"/>
    <property type="match status" value="2"/>
</dbReference>
<dbReference type="SUPFAM" id="SSF82693">
    <property type="entry name" value="Multidrug efflux transporter AcrB pore domain, PN1, PN2, PC1 and PC2 subdomains"/>
    <property type="match status" value="1"/>
</dbReference>
<dbReference type="Gene3D" id="3.30.2090.10">
    <property type="entry name" value="Multidrug efflux transporter AcrB TolC docking domain, DN and DC subdomains"/>
    <property type="match status" value="2"/>
</dbReference>
<keyword evidence="1" id="KW-1133">Transmembrane helix</keyword>
<feature type="transmembrane region" description="Helical" evidence="1">
    <location>
        <begin position="519"/>
        <end position="538"/>
    </location>
</feature>
<proteinExistence type="predicted"/>
<feature type="transmembrane region" description="Helical" evidence="1">
    <location>
        <begin position="939"/>
        <end position="960"/>
    </location>
</feature>
<dbReference type="PANTHER" id="PTHR32063:SF33">
    <property type="entry name" value="RND SUPERFAMILY EFFLUX PUMP PERMEASE COMPONENT"/>
    <property type="match status" value="1"/>
</dbReference>
<dbReference type="PANTHER" id="PTHR32063">
    <property type="match status" value="1"/>
</dbReference>
<protein>
    <submittedName>
        <fullName evidence="2">RND multidrug efflux transporter Acriflavin resistance protein</fullName>
    </submittedName>
</protein>
<feature type="transmembrane region" description="Helical" evidence="1">
    <location>
        <begin position="1010"/>
        <end position="1035"/>
    </location>
</feature>
<dbReference type="Gene3D" id="3.30.70.1440">
    <property type="entry name" value="Multidrug efflux transporter AcrB pore domain"/>
    <property type="match status" value="1"/>
</dbReference>
<evidence type="ECO:0000256" key="1">
    <source>
        <dbReference type="SAM" id="Phobius"/>
    </source>
</evidence>
<dbReference type="PRINTS" id="PR00702">
    <property type="entry name" value="ACRIFLAVINRP"/>
</dbReference>
<sequence length="1058" mass="118032">MIKKFLEFAIDRPVLNHLVLLLMFAMAIFAYKNIPKEIFPPSDLDEISISGTYIGASADVLDKMAVKGIEDDLKTVSEIDTVFSTIQNGFFTIRAEILPGNDNQAILGEVKDIIAKNKRDLPSDMDEPIAKIQVHNYPLVLVAVAGGDKMKDLVVAANNLKDELTLIPNLGSIEIRGESDEEVLITIDQMKIDAYGLSKQAVYTAISSLSSIFPVGTVKAKGEHLYISTINGEKSKEKLEESMLSVNGKRFYLKDIASVSIGLAEPLQLSHFNSKSNISLDIKKTKDGNAIELSKKVREVLAQYNEKYEGKLVFEAYTDTSIWIKNRLNLVSSNIMFGLILVLIALLLTLNIRIAFAVSLGIFASFMITLIAADLMGKSINMLSLMGALIALGMLVDEAIVVAENIYRHVEMGKAPREAAIDGASEMFPAILTATLTTVFAFLPLLIMTGKMGMFMKILPIMITILLLASLFEAFYFLPLHSKELLSIGKVEKIQKKESHFWKSLKDWYKAILSKLLDIKLTALIILVASIIGAIIAMKQMTKFQLMPEFDVQQVYLNGKVNINNSLEETEAYVTQIEQQLLAYLDKKDVDSVTSVIGFKMNPDKTFETGDNLFHIFINLHERAAENFFDKHINPVFSLEYDDSGMIRTRSAQTVAKEVQEGILEKMRHLKDENGDKIFEEFNIYAQQTGMVGNDIEIGFSNISQNNVLEALDRVKKQLSKMDGVHDIGDNATEGERELKLRVNEYGQSLGLNETYITQALRGSFFKAEYSKMFNEEGLLRVKVEDKYKDEKNTLSDFKLTTEDGQVVVIKEVCDFYYQKSFVRIFKEDANKVNSLYAAVDKEIIVPEEVMEKLDPLLEELKEEGMEVIVKGEKKANDKIVSEIIQSALIAGFLIFITLVWMFNSFVQPLIILLIIPLSLLGVLVGTKIMGLNMTMTGAMGIVGLAGVVVNDGLIMLEFVRKAKNKAEILLYAGQRLRPIILTSVTTVLGLGSLMFFASGQALILQPMAISLGFGIAWATVLNLYFVPLMFAVLYRVDEKENKGLFSPFSTPKRVESV</sequence>
<keyword evidence="1" id="KW-0472">Membrane</keyword>
<feature type="transmembrane region" description="Helical" evidence="1">
    <location>
        <begin position="328"/>
        <end position="348"/>
    </location>
</feature>
<dbReference type="Gene3D" id="3.30.70.1320">
    <property type="entry name" value="Multidrug efflux transporter AcrB pore domain like"/>
    <property type="match status" value="1"/>
</dbReference>
<dbReference type="AlphaFoldDB" id="A0A6S6TQN7"/>
<accession>A0A6S6TQN7</accession>
<feature type="transmembrane region" description="Helical" evidence="1">
    <location>
        <begin position="14"/>
        <end position="31"/>
    </location>
</feature>
<feature type="transmembrane region" description="Helical" evidence="1">
    <location>
        <begin position="427"/>
        <end position="446"/>
    </location>
</feature>
<feature type="transmembrane region" description="Helical" evidence="1">
    <location>
        <begin position="884"/>
        <end position="903"/>
    </location>
</feature>
<name>A0A6S6TQN7_9BACT</name>
<organism evidence="2">
    <name type="scientific">uncultured Sulfurovum sp</name>
    <dbReference type="NCBI Taxonomy" id="269237"/>
    <lineage>
        <taxon>Bacteria</taxon>
        <taxon>Pseudomonadati</taxon>
        <taxon>Campylobacterota</taxon>
        <taxon>Epsilonproteobacteria</taxon>
        <taxon>Campylobacterales</taxon>
        <taxon>Sulfurovaceae</taxon>
        <taxon>Sulfurovum</taxon>
        <taxon>environmental samples</taxon>
    </lineage>
</organism>
<reference evidence="2" key="1">
    <citation type="submission" date="2020-01" db="EMBL/GenBank/DDBJ databases">
        <authorList>
            <person name="Meier V. D."/>
            <person name="Meier V D."/>
        </authorList>
    </citation>
    <scope>NUCLEOTIDE SEQUENCE</scope>
    <source>
        <strain evidence="2">HLG_WM_MAG_05</strain>
    </source>
</reference>
<gene>
    <name evidence="2" type="ORF">HELGO_WM5092</name>
</gene>
<feature type="transmembrane region" description="Helical" evidence="1">
    <location>
        <begin position="980"/>
        <end position="998"/>
    </location>
</feature>
<feature type="transmembrane region" description="Helical" evidence="1">
    <location>
        <begin position="354"/>
        <end position="373"/>
    </location>
</feature>
<dbReference type="GO" id="GO:0042910">
    <property type="term" value="F:xenobiotic transmembrane transporter activity"/>
    <property type="evidence" value="ECO:0007669"/>
    <property type="project" value="TreeGrafter"/>
</dbReference>
<dbReference type="InterPro" id="IPR001036">
    <property type="entry name" value="Acrflvin-R"/>
</dbReference>
<evidence type="ECO:0000313" key="2">
    <source>
        <dbReference type="EMBL" id="CAA6820417.1"/>
    </source>
</evidence>
<feature type="transmembrane region" description="Helical" evidence="1">
    <location>
        <begin position="909"/>
        <end position="927"/>
    </location>
</feature>
<dbReference type="EMBL" id="CACVAU010000058">
    <property type="protein sequence ID" value="CAA6820417.1"/>
    <property type="molecule type" value="Genomic_DNA"/>
</dbReference>
<feature type="transmembrane region" description="Helical" evidence="1">
    <location>
        <begin position="458"/>
        <end position="478"/>
    </location>
</feature>
<dbReference type="GO" id="GO:0005886">
    <property type="term" value="C:plasma membrane"/>
    <property type="evidence" value="ECO:0007669"/>
    <property type="project" value="TreeGrafter"/>
</dbReference>